<protein>
    <submittedName>
        <fullName evidence="11">G-protein coupled receptors family 1 profile domain-containing protein</fullName>
    </submittedName>
</protein>
<keyword evidence="4" id="KW-0297">G-protein coupled receptor</keyword>
<evidence type="ECO:0000256" key="4">
    <source>
        <dbReference type="ARBA" id="ARBA00023040"/>
    </source>
</evidence>
<dbReference type="PRINTS" id="PR00237">
    <property type="entry name" value="GPCRRHODOPSN"/>
</dbReference>
<sequence length="128" mass="14410">MNCSKELSYGQWRQCLKDFIVIKHFSQTEFVLFTTAYSLITLLGLLGNGLVIVVVISRPNMRTPRNVFITNLAAANFILSAIAIPFLWLPNYEVEFNHSLFFCKVASAFPGINIFCSTLTISIIAVDR</sequence>
<dbReference type="PANTHER" id="PTHR24235">
    <property type="entry name" value="NEUROPEPTIDE Y RECEPTOR"/>
    <property type="match status" value="1"/>
</dbReference>
<keyword evidence="3 8" id="KW-1133">Transmembrane helix</keyword>
<keyword evidence="10" id="KW-1185">Reference proteome</keyword>
<name>A0A915KU52_ROMCU</name>
<dbReference type="Pfam" id="PF00001">
    <property type="entry name" value="7tm_1"/>
    <property type="match status" value="1"/>
</dbReference>
<dbReference type="GO" id="GO:0004930">
    <property type="term" value="F:G protein-coupled receptor activity"/>
    <property type="evidence" value="ECO:0007669"/>
    <property type="project" value="UniProtKB-KW"/>
</dbReference>
<dbReference type="Gene3D" id="1.20.1070.10">
    <property type="entry name" value="Rhodopsin 7-helix transmembrane proteins"/>
    <property type="match status" value="1"/>
</dbReference>
<dbReference type="WBParaSite" id="nRc.2.0.1.t41662-RA">
    <property type="protein sequence ID" value="nRc.2.0.1.t41662-RA"/>
    <property type="gene ID" value="nRc.2.0.1.g41662"/>
</dbReference>
<evidence type="ECO:0000256" key="8">
    <source>
        <dbReference type="SAM" id="Phobius"/>
    </source>
</evidence>
<dbReference type="GO" id="GO:0016020">
    <property type="term" value="C:membrane"/>
    <property type="evidence" value="ECO:0007669"/>
    <property type="project" value="UniProtKB-SubCell"/>
</dbReference>
<evidence type="ECO:0000313" key="10">
    <source>
        <dbReference type="Proteomes" id="UP000887565"/>
    </source>
</evidence>
<evidence type="ECO:0000256" key="3">
    <source>
        <dbReference type="ARBA" id="ARBA00022989"/>
    </source>
</evidence>
<evidence type="ECO:0000256" key="6">
    <source>
        <dbReference type="ARBA" id="ARBA00023170"/>
    </source>
</evidence>
<proteinExistence type="predicted"/>
<keyword evidence="2 8" id="KW-0812">Transmembrane</keyword>
<evidence type="ECO:0000256" key="5">
    <source>
        <dbReference type="ARBA" id="ARBA00023136"/>
    </source>
</evidence>
<reference evidence="11" key="1">
    <citation type="submission" date="2022-11" db="UniProtKB">
        <authorList>
            <consortium name="WormBaseParasite"/>
        </authorList>
    </citation>
    <scope>IDENTIFICATION</scope>
</reference>
<feature type="transmembrane region" description="Helical" evidence="8">
    <location>
        <begin position="68"/>
        <end position="88"/>
    </location>
</feature>
<organism evidence="10 11">
    <name type="scientific">Romanomermis culicivorax</name>
    <name type="common">Nematode worm</name>
    <dbReference type="NCBI Taxonomy" id="13658"/>
    <lineage>
        <taxon>Eukaryota</taxon>
        <taxon>Metazoa</taxon>
        <taxon>Ecdysozoa</taxon>
        <taxon>Nematoda</taxon>
        <taxon>Enoplea</taxon>
        <taxon>Dorylaimia</taxon>
        <taxon>Mermithida</taxon>
        <taxon>Mermithoidea</taxon>
        <taxon>Mermithidae</taxon>
        <taxon>Romanomermis</taxon>
    </lineage>
</organism>
<evidence type="ECO:0000256" key="2">
    <source>
        <dbReference type="ARBA" id="ARBA00022692"/>
    </source>
</evidence>
<keyword evidence="6" id="KW-0675">Receptor</keyword>
<evidence type="ECO:0000256" key="1">
    <source>
        <dbReference type="ARBA" id="ARBA00004141"/>
    </source>
</evidence>
<keyword evidence="5 8" id="KW-0472">Membrane</keyword>
<evidence type="ECO:0000259" key="9">
    <source>
        <dbReference type="PROSITE" id="PS50262"/>
    </source>
</evidence>
<evidence type="ECO:0000256" key="7">
    <source>
        <dbReference type="ARBA" id="ARBA00023224"/>
    </source>
</evidence>
<feature type="domain" description="G-protein coupled receptors family 1 profile" evidence="9">
    <location>
        <begin position="47"/>
        <end position="128"/>
    </location>
</feature>
<dbReference type="PROSITE" id="PS50262">
    <property type="entry name" value="G_PROTEIN_RECEP_F1_2"/>
    <property type="match status" value="1"/>
</dbReference>
<dbReference type="AlphaFoldDB" id="A0A915KU52"/>
<dbReference type="PANTHER" id="PTHR24235:SF3">
    <property type="entry name" value="G-PROTEIN COUPLED RECEPTOR NPR-8-RELATED"/>
    <property type="match status" value="1"/>
</dbReference>
<evidence type="ECO:0000313" key="11">
    <source>
        <dbReference type="WBParaSite" id="nRc.2.0.1.t41662-RA"/>
    </source>
</evidence>
<dbReference type="Proteomes" id="UP000887565">
    <property type="component" value="Unplaced"/>
</dbReference>
<accession>A0A915KU52</accession>
<comment type="subcellular location">
    <subcellularLocation>
        <location evidence="1">Membrane</location>
        <topology evidence="1">Multi-pass membrane protein</topology>
    </subcellularLocation>
</comment>
<feature type="transmembrane region" description="Helical" evidence="8">
    <location>
        <begin position="108"/>
        <end position="126"/>
    </location>
</feature>
<dbReference type="SUPFAM" id="SSF81321">
    <property type="entry name" value="Family A G protein-coupled receptor-like"/>
    <property type="match status" value="1"/>
</dbReference>
<dbReference type="InterPro" id="IPR017452">
    <property type="entry name" value="GPCR_Rhodpsn_7TM"/>
</dbReference>
<keyword evidence="7" id="KW-0807">Transducer</keyword>
<dbReference type="InterPro" id="IPR000276">
    <property type="entry name" value="GPCR_Rhodpsn"/>
</dbReference>
<feature type="transmembrane region" description="Helical" evidence="8">
    <location>
        <begin position="36"/>
        <end position="56"/>
    </location>
</feature>